<gene>
    <name evidence="2" type="ORF">ACFQZM_48595</name>
</gene>
<accession>A0ABW2Y431</accession>
<dbReference type="InterPro" id="IPR013568">
    <property type="entry name" value="SEFIR_dom"/>
</dbReference>
<protein>
    <submittedName>
        <fullName evidence="2">SEFIR domain-containing protein</fullName>
    </submittedName>
</protein>
<feature type="domain" description="SEFIR" evidence="1">
    <location>
        <begin position="233"/>
        <end position="372"/>
    </location>
</feature>
<dbReference type="RefSeq" id="WP_165502722.1">
    <property type="nucleotide sequence ID" value="NZ_CAACUY010000013.1"/>
</dbReference>
<reference evidence="3" key="1">
    <citation type="journal article" date="2019" name="Int. J. Syst. Evol. Microbiol.">
        <title>The Global Catalogue of Microorganisms (GCM) 10K type strain sequencing project: providing services to taxonomists for standard genome sequencing and annotation.</title>
        <authorList>
            <consortium name="The Broad Institute Genomics Platform"/>
            <consortium name="The Broad Institute Genome Sequencing Center for Infectious Disease"/>
            <person name="Wu L."/>
            <person name="Ma J."/>
        </authorList>
    </citation>
    <scope>NUCLEOTIDE SEQUENCE [LARGE SCALE GENOMIC DNA]</scope>
    <source>
        <strain evidence="3">JCM 9371</strain>
    </source>
</reference>
<name>A0ABW2Y431_9ACTN</name>
<evidence type="ECO:0000259" key="1">
    <source>
        <dbReference type="PROSITE" id="PS51534"/>
    </source>
</evidence>
<evidence type="ECO:0000313" key="2">
    <source>
        <dbReference type="EMBL" id="MFD0692419.1"/>
    </source>
</evidence>
<dbReference type="Gene3D" id="3.40.50.11530">
    <property type="match status" value="1"/>
</dbReference>
<dbReference type="EMBL" id="JBHTGP010000041">
    <property type="protein sequence ID" value="MFD0692419.1"/>
    <property type="molecule type" value="Genomic_DNA"/>
</dbReference>
<proteinExistence type="predicted"/>
<comment type="caution">
    <text evidence="2">The sequence shown here is derived from an EMBL/GenBank/DDBJ whole genome shotgun (WGS) entry which is preliminary data.</text>
</comment>
<organism evidence="2 3">
    <name type="scientific">Actinomadura fibrosa</name>
    <dbReference type="NCBI Taxonomy" id="111802"/>
    <lineage>
        <taxon>Bacteria</taxon>
        <taxon>Bacillati</taxon>
        <taxon>Actinomycetota</taxon>
        <taxon>Actinomycetes</taxon>
        <taxon>Streptosporangiales</taxon>
        <taxon>Thermomonosporaceae</taxon>
        <taxon>Actinomadura</taxon>
    </lineage>
</organism>
<keyword evidence="3" id="KW-1185">Reference proteome</keyword>
<evidence type="ECO:0000313" key="3">
    <source>
        <dbReference type="Proteomes" id="UP001597063"/>
    </source>
</evidence>
<dbReference type="Pfam" id="PF08357">
    <property type="entry name" value="SEFIR"/>
    <property type="match status" value="1"/>
</dbReference>
<sequence length="393" mass="43484">MSLEKRAVQLVLIDEGARWVNAEPDGTSIGAVTLHSWEIHPVDANPEVLGEKDAYLIKVNYDLDLGPDPAPVRWFEVGLEFTAGDGLGPVAIADALPRTIGPEKERVYSLNRRLQFVPRTAGMDADAVIPATTHRIDVFGVGANLVRWQNAAAHEGSVRSGSQVAWLSLFVPRGCTEVAVSFSVRYSLPPEEIIGSLPGQNALTFPLVLKEGVRRVVEPVPIDDTDPARRQEGPRLFICYAHDTVWHETNALKFAELLRHTGVDVHIDKWAGAVRRHWGIWAEGEMKKADFVAVVASPRCKVVGEGNASSDENRGMRAELNFIREKLAQDESHWLPKVLPVVLPGETVEHLPDFLQPHNCDRYPIDEFTEEDMADLLRAMGRTGAGEWSSPPR</sequence>
<dbReference type="Proteomes" id="UP001597063">
    <property type="component" value="Unassembled WGS sequence"/>
</dbReference>
<dbReference type="PROSITE" id="PS51534">
    <property type="entry name" value="SEFIR"/>
    <property type="match status" value="1"/>
</dbReference>